<name>A0A0G1BCL8_9BACT</name>
<dbReference type="Gene3D" id="3.30.565.10">
    <property type="entry name" value="Histidine kinase-like ATPase, C-terminal domain"/>
    <property type="match status" value="1"/>
</dbReference>
<dbReference type="SUPFAM" id="SSF55874">
    <property type="entry name" value="ATPase domain of HSP90 chaperone/DNA topoisomerase II/histidine kinase"/>
    <property type="match status" value="1"/>
</dbReference>
<sequence>MKNNNDNFSFEISLSVLNHLGRNLYRSFATVLGEAISNAWDADAKNVSIYINKKGNSFFIKDDGLGMTKDDFQNKFLKIGYSKRKNGGSASPKGRPFIGRKGIGKLALLSCAEKITVISKTKSSNYIGGVIDNSGLDKAITEDLTPKEYSLGSWTESTFATHTKDHKHGTIIYFEGIKDGIQNSLEFLKKIVALYFRFSLLDKTFNIFIDGDKVTHESLNDLAEKTEFLWKINEHKDPYIQSLEKRFTTEKNEQRDIVLKGNKMKGFIASVERPRDLKIMTTEERIGIDLFVNGRLRERDILKHIPTSRVAENYLYGQIHFNELDSGDDIFTSSREGVVADDPKYKKFLDTLRKSVILKIVEDWDKWRIAHRKDGDSENERMTPRDRKSMELFNTVSKEYTVAGKSKHKKKIDTWVNDLADDAQYNFGSYAECFVSENLIRNYIGEKKITLSKEAKTEIAKWKKVETESKNKGNVSIGIRKNNSDLSYLSMNDLAYLVDKAKDPTKEACLARDANEYKPIRDSLAHTALLTDAAKKKLTSVYENIKGRLITLLSGKA</sequence>
<reference evidence="1 2" key="1">
    <citation type="journal article" date="2015" name="Nature">
        <title>rRNA introns, odd ribosomes, and small enigmatic genomes across a large radiation of phyla.</title>
        <authorList>
            <person name="Brown C.T."/>
            <person name="Hug L.A."/>
            <person name="Thomas B.C."/>
            <person name="Sharon I."/>
            <person name="Castelle C.J."/>
            <person name="Singh A."/>
            <person name="Wilkins M.J."/>
            <person name="Williams K.H."/>
            <person name="Banfield J.F."/>
        </authorList>
    </citation>
    <scope>NUCLEOTIDE SEQUENCE [LARGE SCALE GENOMIC DNA]</scope>
</reference>
<dbReference type="PATRIC" id="fig|1619052.3.peg.826"/>
<evidence type="ECO:0000313" key="1">
    <source>
        <dbReference type="EMBL" id="KKS70939.1"/>
    </source>
</evidence>
<dbReference type="Proteomes" id="UP000033867">
    <property type="component" value="Unassembled WGS sequence"/>
</dbReference>
<evidence type="ECO:0000313" key="2">
    <source>
        <dbReference type="Proteomes" id="UP000033867"/>
    </source>
</evidence>
<dbReference type="AlphaFoldDB" id="A0A0G1BCL8"/>
<dbReference type="InterPro" id="IPR036890">
    <property type="entry name" value="HATPase_C_sf"/>
</dbReference>
<dbReference type="InterPro" id="IPR020575">
    <property type="entry name" value="Hsp90_N"/>
</dbReference>
<comment type="caution">
    <text evidence="1">The sequence shown here is derived from an EMBL/GenBank/DDBJ whole genome shotgun (WGS) entry which is preliminary data.</text>
</comment>
<proteinExistence type="predicted"/>
<dbReference type="PRINTS" id="PR00775">
    <property type="entry name" value="HEATSHOCK90"/>
</dbReference>
<organism evidence="1 2">
    <name type="scientific">Candidatus Magasanikbacteria bacterium GW2011_GWE2_42_7</name>
    <dbReference type="NCBI Taxonomy" id="1619052"/>
    <lineage>
        <taxon>Bacteria</taxon>
        <taxon>Candidatus Magasanikiibacteriota</taxon>
    </lineage>
</organism>
<evidence type="ECO:0008006" key="3">
    <source>
        <dbReference type="Google" id="ProtNLM"/>
    </source>
</evidence>
<protein>
    <recommendedName>
        <fullName evidence="3">DNA mismatch repair protein</fullName>
    </recommendedName>
</protein>
<dbReference type="EMBL" id="LCEK01000040">
    <property type="protein sequence ID" value="KKS70939.1"/>
    <property type="molecule type" value="Genomic_DNA"/>
</dbReference>
<dbReference type="Pfam" id="PF13589">
    <property type="entry name" value="HATPase_c_3"/>
    <property type="match status" value="1"/>
</dbReference>
<gene>
    <name evidence="1" type="ORF">UV42_C0040G0009</name>
</gene>
<accession>A0A0G1BCL8</accession>